<dbReference type="EMBL" id="CP136891">
    <property type="protein sequence ID" value="WOK97264.1"/>
    <property type="molecule type" value="Genomic_DNA"/>
</dbReference>
<reference evidence="2 3" key="1">
    <citation type="submission" date="2023-10" db="EMBL/GenBank/DDBJ databases">
        <title>Chromosome-scale genome assembly provides insights into flower coloration mechanisms of Canna indica.</title>
        <authorList>
            <person name="Li C."/>
        </authorList>
    </citation>
    <scope>NUCLEOTIDE SEQUENCE [LARGE SCALE GENOMIC DNA]</scope>
    <source>
        <tissue evidence="2">Flower</tissue>
    </source>
</reference>
<dbReference type="PANTHER" id="PTHR33448:SF4">
    <property type="entry name" value="CHLOROPLAST PROTEIN HCF243"/>
    <property type="match status" value="1"/>
</dbReference>
<evidence type="ECO:0000313" key="3">
    <source>
        <dbReference type="Proteomes" id="UP001327560"/>
    </source>
</evidence>
<feature type="region of interest" description="Disordered" evidence="1">
    <location>
        <begin position="363"/>
        <end position="385"/>
    </location>
</feature>
<dbReference type="Proteomes" id="UP001327560">
    <property type="component" value="Chromosome 2"/>
</dbReference>
<sequence>MRLKKNTSIGGAGRGDLFLCFTSRRSASATPSSSAAAMRVPSTKSLPSPGRNRDPVATAAAPSLSSSLSRRLRNSGSVKGGQSPMFPAVVGGRRKGAAFDAAEPTSPKVTCIGQVRVKSKRKKAATAAAKSNASMMRSRSVRGSGREASFRRMEDVGGGRECLPSRNRKWAHQLPVNICEALRALGSDFNCFSPCGGRSSCFSSSRSVERKGEECEEKRSSSCGAVFARWLMAVPDCEEGKRREAISVVVEDRRDGEMRMVVKERVKREDLSFGVEMAKEEEVVMVVEKAEEKEEDEARVSICIPPRNALLLMRCRSDPVRMAALTSRFWDSPAMQVRVEKEGVEEEDDLDVNLDQCAESNVKLEGEERSKESTETKQVYQVEGGTEESLQASVLTEDLKAASDGIEDKEEELRLSRDEEMQNKVEDLKGAAVDHVDEDANSGSDQEVREVAAAGAENAHSGEKPEETDIPNETYLHDREDEKEVDKGRRSSSWSSTARTNRYISRSKEGGKIRERDRRHSFSTERDVRRPSIGSEKEVRRASFSMEGKGRWSFSLEKDRLRLEKDSIDEQKSSKEQCLVKEKEPKDDIKVQNSHSIEREGEKQDMQDNEHCEVEREAAQKRVDEKRSKELPDCLLLMMYEPKLSMEVSRETWVCSTDFLRWHRHHPNNRPLPPSESAVANTAAAAAATVDINGTSLDRETEDDESRTTNDKISENKVVVAPKQELSQPSPPLPSVPPTSSDTEKKLKTNAADVPTPMSAPAYGPFALTRCKSEPMRSSVRLTPDVCFWKDRHRPLGATGIGF</sequence>
<dbReference type="AlphaFoldDB" id="A0AAQ3JVP8"/>
<feature type="region of interest" description="Disordered" evidence="1">
    <location>
        <begin position="693"/>
        <end position="761"/>
    </location>
</feature>
<evidence type="ECO:0000313" key="2">
    <source>
        <dbReference type="EMBL" id="WOK97264.1"/>
    </source>
</evidence>
<dbReference type="PANTHER" id="PTHR33448">
    <property type="entry name" value="CHLOROPLAST PROTEIN HCF243-RELATED"/>
    <property type="match status" value="1"/>
</dbReference>
<feature type="compositionally biased region" description="Basic and acidic residues" evidence="1">
    <location>
        <begin position="706"/>
        <end position="715"/>
    </location>
</feature>
<feature type="region of interest" description="Disordered" evidence="1">
    <location>
        <begin position="565"/>
        <end position="610"/>
    </location>
</feature>
<feature type="region of interest" description="Disordered" evidence="1">
    <location>
        <begin position="126"/>
        <end position="151"/>
    </location>
</feature>
<evidence type="ECO:0000256" key="1">
    <source>
        <dbReference type="SAM" id="MobiDB-lite"/>
    </source>
</evidence>
<feature type="compositionally biased region" description="Basic and acidic residues" evidence="1">
    <location>
        <begin position="363"/>
        <end position="375"/>
    </location>
</feature>
<feature type="compositionally biased region" description="Basic and acidic residues" evidence="1">
    <location>
        <begin position="411"/>
        <end position="435"/>
    </location>
</feature>
<evidence type="ECO:0008006" key="4">
    <source>
        <dbReference type="Google" id="ProtNLM"/>
    </source>
</evidence>
<keyword evidence="3" id="KW-1185">Reference proteome</keyword>
<name>A0AAQ3JVP8_9LILI</name>
<feature type="compositionally biased region" description="Basic and acidic residues" evidence="1">
    <location>
        <begin position="475"/>
        <end position="489"/>
    </location>
</feature>
<feature type="compositionally biased region" description="Basic and acidic residues" evidence="1">
    <location>
        <begin position="506"/>
        <end position="541"/>
    </location>
</feature>
<organism evidence="2 3">
    <name type="scientific">Canna indica</name>
    <name type="common">Indian-shot</name>
    <dbReference type="NCBI Taxonomy" id="4628"/>
    <lineage>
        <taxon>Eukaryota</taxon>
        <taxon>Viridiplantae</taxon>
        <taxon>Streptophyta</taxon>
        <taxon>Embryophyta</taxon>
        <taxon>Tracheophyta</taxon>
        <taxon>Spermatophyta</taxon>
        <taxon>Magnoliopsida</taxon>
        <taxon>Liliopsida</taxon>
        <taxon>Zingiberales</taxon>
        <taxon>Cannaceae</taxon>
        <taxon>Canna</taxon>
    </lineage>
</organism>
<feature type="compositionally biased region" description="Low complexity" evidence="1">
    <location>
        <begin position="126"/>
        <end position="143"/>
    </location>
</feature>
<feature type="region of interest" description="Disordered" evidence="1">
    <location>
        <begin position="403"/>
        <end position="547"/>
    </location>
</feature>
<feature type="region of interest" description="Disordered" evidence="1">
    <location>
        <begin position="30"/>
        <end position="87"/>
    </location>
</feature>
<proteinExistence type="predicted"/>
<accession>A0AAQ3JVP8</accession>
<gene>
    <name evidence="2" type="ORF">Cni_G05972</name>
</gene>
<protein>
    <recommendedName>
        <fullName evidence="4">Chloroplast protein HCF243</fullName>
    </recommendedName>
</protein>
<feature type="compositionally biased region" description="Low complexity" evidence="1">
    <location>
        <begin position="63"/>
        <end position="77"/>
    </location>
</feature>